<keyword evidence="2" id="KW-1185">Reference proteome</keyword>
<name>A0A7X5HXI2_9FIRM</name>
<gene>
    <name evidence="1" type="ORF">GXN74_12145</name>
</gene>
<dbReference type="Proteomes" id="UP000461585">
    <property type="component" value="Unassembled WGS sequence"/>
</dbReference>
<proteinExistence type="predicted"/>
<comment type="caution">
    <text evidence="1">The sequence shown here is derived from an EMBL/GenBank/DDBJ whole genome shotgun (WGS) entry which is preliminary data.</text>
</comment>
<sequence>MEKMNLLTFEDGHSITEEEANKVVDEILEVLIKHETKYSEMIYFLDQVKNKAFDHLVMKGEKSDV</sequence>
<reference evidence="1 2" key="1">
    <citation type="submission" date="2020-01" db="EMBL/GenBank/DDBJ databases">
        <title>Anaeroalcalibacter tamaniensis gen. nov., sp. nov., moderately halophilic strictly anaerobic fermenter bacterium from mud volcano of Taman peninsula.</title>
        <authorList>
            <person name="Frolova A."/>
            <person name="Merkel A.Y."/>
            <person name="Slobodkin A.I."/>
        </authorList>
    </citation>
    <scope>NUCLEOTIDE SEQUENCE [LARGE SCALE GENOMIC DNA]</scope>
    <source>
        <strain evidence="1 2">F-3ap</strain>
    </source>
</reference>
<dbReference type="AlphaFoldDB" id="A0A7X5HXI2"/>
<dbReference type="EMBL" id="JAAEEH010000042">
    <property type="protein sequence ID" value="NDL68487.1"/>
    <property type="molecule type" value="Genomic_DNA"/>
</dbReference>
<protein>
    <submittedName>
        <fullName evidence="1">Uncharacterized protein</fullName>
    </submittedName>
</protein>
<dbReference type="RefSeq" id="WP_162371211.1">
    <property type="nucleotide sequence ID" value="NZ_JAAEEH010000042.1"/>
</dbReference>
<evidence type="ECO:0000313" key="2">
    <source>
        <dbReference type="Proteomes" id="UP000461585"/>
    </source>
</evidence>
<organism evidence="1 2">
    <name type="scientific">Anaerotalea alkaliphila</name>
    <dbReference type="NCBI Taxonomy" id="2662126"/>
    <lineage>
        <taxon>Bacteria</taxon>
        <taxon>Bacillati</taxon>
        <taxon>Bacillota</taxon>
        <taxon>Clostridia</taxon>
        <taxon>Eubacteriales</taxon>
        <taxon>Anaerotalea</taxon>
    </lineage>
</organism>
<accession>A0A7X5HXI2</accession>
<evidence type="ECO:0000313" key="1">
    <source>
        <dbReference type="EMBL" id="NDL68487.1"/>
    </source>
</evidence>